<name>A0A1B6GYC4_9HEMI</name>
<gene>
    <name evidence="1" type="ORF">g.29914</name>
</gene>
<reference evidence="1" key="1">
    <citation type="submission" date="2015-11" db="EMBL/GenBank/DDBJ databases">
        <title>De novo transcriptome assembly of four potential Pierce s Disease insect vectors from Arizona vineyards.</title>
        <authorList>
            <person name="Tassone E.E."/>
        </authorList>
    </citation>
    <scope>NUCLEOTIDE SEQUENCE</scope>
</reference>
<evidence type="ECO:0000313" key="1">
    <source>
        <dbReference type="EMBL" id="JAS67411.1"/>
    </source>
</evidence>
<dbReference type="EMBL" id="GECZ01002358">
    <property type="protein sequence ID" value="JAS67411.1"/>
    <property type="molecule type" value="Transcribed_RNA"/>
</dbReference>
<proteinExistence type="predicted"/>
<accession>A0A1B6GYC4</accession>
<feature type="non-terminal residue" evidence="1">
    <location>
        <position position="145"/>
    </location>
</feature>
<feature type="non-terminal residue" evidence="1">
    <location>
        <position position="1"/>
    </location>
</feature>
<organism evidence="1">
    <name type="scientific">Cuerna arida</name>
    <dbReference type="NCBI Taxonomy" id="1464854"/>
    <lineage>
        <taxon>Eukaryota</taxon>
        <taxon>Metazoa</taxon>
        <taxon>Ecdysozoa</taxon>
        <taxon>Arthropoda</taxon>
        <taxon>Hexapoda</taxon>
        <taxon>Insecta</taxon>
        <taxon>Pterygota</taxon>
        <taxon>Neoptera</taxon>
        <taxon>Paraneoptera</taxon>
        <taxon>Hemiptera</taxon>
        <taxon>Auchenorrhyncha</taxon>
        <taxon>Membracoidea</taxon>
        <taxon>Cicadellidae</taxon>
        <taxon>Cicadellinae</taxon>
        <taxon>Proconiini</taxon>
        <taxon>Cuerna</taxon>
    </lineage>
</organism>
<protein>
    <submittedName>
        <fullName evidence="1">Uncharacterized protein</fullName>
    </submittedName>
</protein>
<dbReference type="AlphaFoldDB" id="A0A1B6GYC4"/>
<sequence>RVTELKVEEHKTTLLVTQVHPEEVPGVMKETAKKPAHTPTAKLQETPLKMVLISTPDITTAVHKPEKLFNTNTFTTTTQDIPTLNLIKESESDIFDKKTKFIHKLTDLKKAVPDYSQAISLLEESIEPFNQNEQGKRKAIRKKIV</sequence>